<gene>
    <name evidence="1" type="ordered locus">Sulku_0251</name>
</gene>
<dbReference type="EMBL" id="CP002355">
    <property type="protein sequence ID" value="ADR32918.1"/>
    <property type="molecule type" value="Genomic_DNA"/>
</dbReference>
<reference evidence="1 2" key="1">
    <citation type="journal article" date="2012" name="Stand. Genomic Sci.">
        <title>Complete genome sequence of the sulfur compounds oxidizing chemolithoautotroph Sulfuricurvum kujiense type strain (YK-1(T)).</title>
        <authorList>
            <person name="Han C."/>
            <person name="Kotsyurbenko O."/>
            <person name="Chertkov O."/>
            <person name="Held B."/>
            <person name="Lapidus A."/>
            <person name="Nolan M."/>
            <person name="Lucas S."/>
            <person name="Hammon N."/>
            <person name="Deshpande S."/>
            <person name="Cheng J.F."/>
            <person name="Tapia R."/>
            <person name="Goodwin L.A."/>
            <person name="Pitluck S."/>
            <person name="Liolios K."/>
            <person name="Pagani I."/>
            <person name="Ivanova N."/>
            <person name="Mavromatis K."/>
            <person name="Mikhailova N."/>
            <person name="Pati A."/>
            <person name="Chen A."/>
            <person name="Palaniappan K."/>
            <person name="Land M."/>
            <person name="Hauser L."/>
            <person name="Chang Y.J."/>
            <person name="Jeffries C.D."/>
            <person name="Brambilla E.M."/>
            <person name="Rohde M."/>
            <person name="Spring S."/>
            <person name="Sikorski J."/>
            <person name="Goker M."/>
            <person name="Woyke T."/>
            <person name="Bristow J."/>
            <person name="Eisen J.A."/>
            <person name="Markowitz V."/>
            <person name="Hugenholtz P."/>
            <person name="Kyrpides N.C."/>
            <person name="Klenk H.P."/>
            <person name="Detter J.C."/>
        </authorList>
    </citation>
    <scope>NUCLEOTIDE SEQUENCE [LARGE SCALE GENOMIC DNA]</scope>
    <source>
        <strain evidence="2">ATCC BAA-921 / DSM 16994 / JCM 11577 / YK-1</strain>
    </source>
</reference>
<dbReference type="STRING" id="709032.Sulku_0251"/>
<sequence>MLNTIREAQKQFQLLHQLLNLPMNRDTEYFTQLSIESEEAYVLMNAGMCINTSVCRECAEHRDFIRSILEILSELEINASAANTYAAKLNEYSERVSKILKNIAVVLAS</sequence>
<evidence type="ECO:0000313" key="2">
    <source>
        <dbReference type="Proteomes" id="UP000008721"/>
    </source>
</evidence>
<accession>E4TY05</accession>
<protein>
    <submittedName>
        <fullName evidence="1">Uncharacterized protein</fullName>
    </submittedName>
</protein>
<dbReference type="AlphaFoldDB" id="E4TY05"/>
<proteinExistence type="predicted"/>
<dbReference type="KEGG" id="sku:Sulku_0251"/>
<organism evidence="1 2">
    <name type="scientific">Sulfuricurvum kujiense (strain ATCC BAA-921 / DSM 16994 / JCM 11577 / YK-1)</name>
    <dbReference type="NCBI Taxonomy" id="709032"/>
    <lineage>
        <taxon>Bacteria</taxon>
        <taxon>Pseudomonadati</taxon>
        <taxon>Campylobacterota</taxon>
        <taxon>Epsilonproteobacteria</taxon>
        <taxon>Campylobacterales</taxon>
        <taxon>Sulfurimonadaceae</taxon>
        <taxon>Sulfuricurvum</taxon>
    </lineage>
</organism>
<dbReference type="HOGENOM" id="CLU_2179070_0_0_7"/>
<name>E4TY05_SULKY</name>
<keyword evidence="2" id="KW-1185">Reference proteome</keyword>
<dbReference type="Proteomes" id="UP000008721">
    <property type="component" value="Chromosome"/>
</dbReference>
<evidence type="ECO:0000313" key="1">
    <source>
        <dbReference type="EMBL" id="ADR32918.1"/>
    </source>
</evidence>